<sequence length="567" mass="60880">MKVRKVSPFLLLLAPSLVRSATHDISSQWQPLLRKRDGSSLQARQEAEVPLDQAGAVKNVPGSRPWRGTEDAPVDGLDGKPHAGPFVDMTPDEVDRDASNAPPESLAKFASSADERWRLEDIPARNDGVMNDDTRVAPKKGTTGTEGGISEKERLRKEAGATSTSNTPQEPKAAPPQQLIEADFDESADSSQKSSTYLTGFERPEDLPDRPHDIPFPDRVGSKSTRDSEEPPVDGTNNGWLKDTMPYTEGKTNPKPPQSARTNPTTKAPLLTNLLSDDSESWHEWFHSFVLSLTMILFSEIGDKTFLVAALMAMRHSQLLVFSAAFSALTVMTVLSALLGHVFPTLLPKRLTTLAAAILFLIFGAKMLREGLAMPRDAGVGEEMQEVEAELEEKEHSMQAHDRASSRRRSSAAGGTSPYALEAGRGRSSTNNNHQTHTIRIPGSNGAGPSPPLSRSPSPSGARKPSLSGLMNLCSLVLSPAWVQTFIMTFLGEWGDRSQIATIAMAAGQNVVNVTLGALLGHACCTGLAVVGGRALAGKVSLRVVTIGGAVAFLAFGVIYLYECATE</sequence>
<gene>
    <name evidence="9" type="ORF">BDY17DRAFT_320313</name>
</gene>
<dbReference type="RefSeq" id="XP_033594368.1">
    <property type="nucleotide sequence ID" value="XM_033736427.1"/>
</dbReference>
<evidence type="ECO:0000256" key="6">
    <source>
        <dbReference type="SAM" id="MobiDB-lite"/>
    </source>
</evidence>
<dbReference type="GO" id="GO:0032472">
    <property type="term" value="P:Golgi calcium ion transport"/>
    <property type="evidence" value="ECO:0007669"/>
    <property type="project" value="TreeGrafter"/>
</dbReference>
<reference evidence="9" key="1">
    <citation type="journal article" date="2020" name="Stud. Mycol.">
        <title>101 Dothideomycetes genomes: a test case for predicting lifestyles and emergence of pathogens.</title>
        <authorList>
            <person name="Haridas S."/>
            <person name="Albert R."/>
            <person name="Binder M."/>
            <person name="Bloem J."/>
            <person name="Labutti K."/>
            <person name="Salamov A."/>
            <person name="Andreopoulos B."/>
            <person name="Baker S."/>
            <person name="Barry K."/>
            <person name="Bills G."/>
            <person name="Bluhm B."/>
            <person name="Cannon C."/>
            <person name="Castanera R."/>
            <person name="Culley D."/>
            <person name="Daum C."/>
            <person name="Ezra D."/>
            <person name="Gonzalez J."/>
            <person name="Henrissat B."/>
            <person name="Kuo A."/>
            <person name="Liang C."/>
            <person name="Lipzen A."/>
            <person name="Lutzoni F."/>
            <person name="Magnuson J."/>
            <person name="Mondo S."/>
            <person name="Nolan M."/>
            <person name="Ohm R."/>
            <person name="Pangilinan J."/>
            <person name="Park H.-J."/>
            <person name="Ramirez L."/>
            <person name="Alfaro M."/>
            <person name="Sun H."/>
            <person name="Tritt A."/>
            <person name="Yoshinaga Y."/>
            <person name="Zwiers L.-H."/>
            <person name="Turgeon B."/>
            <person name="Goodwin S."/>
            <person name="Spatafora J."/>
            <person name="Crous P."/>
            <person name="Grigoriev I."/>
        </authorList>
    </citation>
    <scope>NUCLEOTIDE SEQUENCE</scope>
    <source>
        <strain evidence="9">CBS 113389</strain>
    </source>
</reference>
<feature type="transmembrane region" description="Helical" evidence="7">
    <location>
        <begin position="544"/>
        <end position="562"/>
    </location>
</feature>
<evidence type="ECO:0000256" key="1">
    <source>
        <dbReference type="ARBA" id="ARBA00004141"/>
    </source>
</evidence>
<protein>
    <submittedName>
        <fullName evidence="9">Uncharacterized protein</fullName>
    </submittedName>
</protein>
<keyword evidence="10" id="KW-1185">Reference proteome</keyword>
<feature type="transmembrane region" description="Helical" evidence="7">
    <location>
        <begin position="351"/>
        <end position="368"/>
    </location>
</feature>
<dbReference type="GO" id="GO:0000329">
    <property type="term" value="C:fungal-type vacuole membrane"/>
    <property type="evidence" value="ECO:0007669"/>
    <property type="project" value="TreeGrafter"/>
</dbReference>
<feature type="compositionally biased region" description="Basic and acidic residues" evidence="6">
    <location>
        <begin position="149"/>
        <end position="159"/>
    </location>
</feature>
<feature type="compositionally biased region" description="Basic and acidic residues" evidence="6">
    <location>
        <begin position="393"/>
        <end position="405"/>
    </location>
</feature>
<evidence type="ECO:0000256" key="7">
    <source>
        <dbReference type="SAM" id="Phobius"/>
    </source>
</evidence>
<evidence type="ECO:0000313" key="10">
    <source>
        <dbReference type="Proteomes" id="UP000799767"/>
    </source>
</evidence>
<keyword evidence="8" id="KW-0732">Signal</keyword>
<keyword evidence="4 7" id="KW-1133">Transmembrane helix</keyword>
<proteinExistence type="inferred from homology"/>
<dbReference type="InterPro" id="IPR001727">
    <property type="entry name" value="GDT1-like"/>
</dbReference>
<keyword evidence="3 7" id="KW-0812">Transmembrane</keyword>
<dbReference type="EMBL" id="MU001631">
    <property type="protein sequence ID" value="KAF2487799.1"/>
    <property type="molecule type" value="Genomic_DNA"/>
</dbReference>
<evidence type="ECO:0000256" key="5">
    <source>
        <dbReference type="ARBA" id="ARBA00023136"/>
    </source>
</evidence>
<feature type="transmembrane region" description="Helical" evidence="7">
    <location>
        <begin position="319"/>
        <end position="339"/>
    </location>
</feature>
<feature type="chain" id="PRO_5025363431" evidence="8">
    <location>
        <begin position="21"/>
        <end position="567"/>
    </location>
</feature>
<feature type="compositionally biased region" description="Basic and acidic residues" evidence="6">
    <location>
        <begin position="113"/>
        <end position="124"/>
    </location>
</feature>
<keyword evidence="5 7" id="KW-0472">Membrane</keyword>
<feature type="region of interest" description="Disordered" evidence="6">
    <location>
        <begin position="381"/>
        <end position="464"/>
    </location>
</feature>
<feature type="compositionally biased region" description="Polar residues" evidence="6">
    <location>
        <begin position="427"/>
        <end position="438"/>
    </location>
</feature>
<dbReference type="Pfam" id="PF01169">
    <property type="entry name" value="GDT1"/>
    <property type="match status" value="2"/>
</dbReference>
<name>A0A6A6Q6Z4_9PEZI</name>
<comment type="subcellular location">
    <subcellularLocation>
        <location evidence="1">Membrane</location>
        <topology evidence="1">Multi-pass membrane protein</topology>
    </subcellularLocation>
</comment>
<evidence type="ECO:0000256" key="2">
    <source>
        <dbReference type="ARBA" id="ARBA00009190"/>
    </source>
</evidence>
<accession>A0A6A6Q6Z4</accession>
<dbReference type="GO" id="GO:0005384">
    <property type="term" value="F:manganese ion transmembrane transporter activity"/>
    <property type="evidence" value="ECO:0007669"/>
    <property type="project" value="TreeGrafter"/>
</dbReference>
<feature type="compositionally biased region" description="Basic and acidic residues" evidence="6">
    <location>
        <begin position="202"/>
        <end position="229"/>
    </location>
</feature>
<evidence type="ECO:0000256" key="8">
    <source>
        <dbReference type="SAM" id="SignalP"/>
    </source>
</evidence>
<feature type="transmembrane region" description="Helical" evidence="7">
    <location>
        <begin position="470"/>
        <end position="491"/>
    </location>
</feature>
<dbReference type="PANTHER" id="PTHR12608:SF1">
    <property type="entry name" value="TRANSMEMBRANE PROTEIN 165"/>
    <property type="match status" value="1"/>
</dbReference>
<dbReference type="GO" id="GO:0005794">
    <property type="term" value="C:Golgi apparatus"/>
    <property type="evidence" value="ECO:0007669"/>
    <property type="project" value="TreeGrafter"/>
</dbReference>
<dbReference type="GO" id="GO:0032468">
    <property type="term" value="P:Golgi calcium ion homeostasis"/>
    <property type="evidence" value="ECO:0007669"/>
    <property type="project" value="TreeGrafter"/>
</dbReference>
<organism evidence="9 10">
    <name type="scientific">Neohortaea acidophila</name>
    <dbReference type="NCBI Taxonomy" id="245834"/>
    <lineage>
        <taxon>Eukaryota</taxon>
        <taxon>Fungi</taxon>
        <taxon>Dikarya</taxon>
        <taxon>Ascomycota</taxon>
        <taxon>Pezizomycotina</taxon>
        <taxon>Dothideomycetes</taxon>
        <taxon>Dothideomycetidae</taxon>
        <taxon>Mycosphaerellales</taxon>
        <taxon>Teratosphaeriaceae</taxon>
        <taxon>Neohortaea</taxon>
    </lineage>
</organism>
<dbReference type="InterPro" id="IPR049555">
    <property type="entry name" value="GDT1-like_CS"/>
</dbReference>
<comment type="similarity">
    <text evidence="2">Belongs to the GDT1 family.</text>
</comment>
<feature type="transmembrane region" description="Helical" evidence="7">
    <location>
        <begin position="511"/>
        <end position="532"/>
    </location>
</feature>
<evidence type="ECO:0000313" key="9">
    <source>
        <dbReference type="EMBL" id="KAF2487799.1"/>
    </source>
</evidence>
<dbReference type="GO" id="GO:0015085">
    <property type="term" value="F:calcium ion transmembrane transporter activity"/>
    <property type="evidence" value="ECO:0007669"/>
    <property type="project" value="TreeGrafter"/>
</dbReference>
<dbReference type="Proteomes" id="UP000799767">
    <property type="component" value="Unassembled WGS sequence"/>
</dbReference>
<dbReference type="AlphaFoldDB" id="A0A6A6Q6Z4"/>
<feature type="compositionally biased region" description="Polar residues" evidence="6">
    <location>
        <begin position="189"/>
        <end position="198"/>
    </location>
</feature>
<feature type="compositionally biased region" description="Acidic residues" evidence="6">
    <location>
        <begin position="383"/>
        <end position="392"/>
    </location>
</feature>
<dbReference type="PROSITE" id="PS01214">
    <property type="entry name" value="UPF0016"/>
    <property type="match status" value="1"/>
</dbReference>
<evidence type="ECO:0000256" key="4">
    <source>
        <dbReference type="ARBA" id="ARBA00022989"/>
    </source>
</evidence>
<feature type="signal peptide" evidence="8">
    <location>
        <begin position="1"/>
        <end position="20"/>
    </location>
</feature>
<feature type="region of interest" description="Disordered" evidence="6">
    <location>
        <begin position="44"/>
        <end position="266"/>
    </location>
</feature>
<dbReference type="PANTHER" id="PTHR12608">
    <property type="entry name" value="TRANSMEMBRANE PROTEIN HTP-1 RELATED"/>
    <property type="match status" value="1"/>
</dbReference>
<evidence type="ECO:0000256" key="3">
    <source>
        <dbReference type="ARBA" id="ARBA00022692"/>
    </source>
</evidence>
<dbReference type="GeneID" id="54477429"/>
<dbReference type="OrthoDB" id="442680at2759"/>